<sequence length="58" mass="6496">MIRVPHKTVNPAAQIDGSRIENCDNKSPPHSVDLAKHTCAPIEYDRRATVNKSLLNWS</sequence>
<gene>
    <name evidence="1" type="ORF">TELCIR_11354</name>
</gene>
<reference evidence="1 2" key="1">
    <citation type="submission" date="2015-09" db="EMBL/GenBank/DDBJ databases">
        <title>Draft genome of the parasitic nematode Teladorsagia circumcincta isolate WARC Sus (inbred).</title>
        <authorList>
            <person name="Mitreva M."/>
        </authorList>
    </citation>
    <scope>NUCLEOTIDE SEQUENCE [LARGE SCALE GENOMIC DNA]</scope>
    <source>
        <strain evidence="1 2">S</strain>
    </source>
</reference>
<protein>
    <submittedName>
        <fullName evidence="1">Uncharacterized protein</fullName>
    </submittedName>
</protein>
<name>A0A2G9U9H1_TELCI</name>
<evidence type="ECO:0000313" key="2">
    <source>
        <dbReference type="Proteomes" id="UP000230423"/>
    </source>
</evidence>
<proteinExistence type="predicted"/>
<evidence type="ECO:0000313" key="1">
    <source>
        <dbReference type="EMBL" id="PIO66916.1"/>
    </source>
</evidence>
<keyword evidence="2" id="KW-1185">Reference proteome</keyword>
<dbReference type="Proteomes" id="UP000230423">
    <property type="component" value="Unassembled WGS sequence"/>
</dbReference>
<dbReference type="EMBL" id="KZ347945">
    <property type="protein sequence ID" value="PIO66916.1"/>
    <property type="molecule type" value="Genomic_DNA"/>
</dbReference>
<organism evidence="1 2">
    <name type="scientific">Teladorsagia circumcincta</name>
    <name type="common">Brown stomach worm</name>
    <name type="synonym">Ostertagia circumcincta</name>
    <dbReference type="NCBI Taxonomy" id="45464"/>
    <lineage>
        <taxon>Eukaryota</taxon>
        <taxon>Metazoa</taxon>
        <taxon>Ecdysozoa</taxon>
        <taxon>Nematoda</taxon>
        <taxon>Chromadorea</taxon>
        <taxon>Rhabditida</taxon>
        <taxon>Rhabditina</taxon>
        <taxon>Rhabditomorpha</taxon>
        <taxon>Strongyloidea</taxon>
        <taxon>Trichostrongylidae</taxon>
        <taxon>Teladorsagia</taxon>
    </lineage>
</organism>
<dbReference type="AlphaFoldDB" id="A0A2G9U9H1"/>
<accession>A0A2G9U9H1</accession>